<evidence type="ECO:0000256" key="7">
    <source>
        <dbReference type="ARBA" id="ARBA00022692"/>
    </source>
</evidence>
<organism evidence="12 13">
    <name type="scientific">Ruegeria spongiae</name>
    <dbReference type="NCBI Taxonomy" id="2942209"/>
    <lineage>
        <taxon>Bacteria</taxon>
        <taxon>Pseudomonadati</taxon>
        <taxon>Pseudomonadota</taxon>
        <taxon>Alphaproteobacteria</taxon>
        <taxon>Rhodobacterales</taxon>
        <taxon>Roseobacteraceae</taxon>
        <taxon>Ruegeria</taxon>
    </lineage>
</organism>
<dbReference type="InterPro" id="IPR005829">
    <property type="entry name" value="Sugar_transporter_CS"/>
</dbReference>
<keyword evidence="13" id="KW-1185">Reference proteome</keyword>
<feature type="transmembrane region" description="Helical" evidence="10">
    <location>
        <begin position="367"/>
        <end position="388"/>
    </location>
</feature>
<dbReference type="Pfam" id="PF07690">
    <property type="entry name" value="MFS_1"/>
    <property type="match status" value="1"/>
</dbReference>
<dbReference type="PRINTS" id="PR01035">
    <property type="entry name" value="TCRTETA"/>
</dbReference>
<dbReference type="CDD" id="cd17320">
    <property type="entry name" value="MFS_MdfA_MDR_like"/>
    <property type="match status" value="1"/>
</dbReference>
<feature type="transmembrane region" description="Helical" evidence="10">
    <location>
        <begin position="75"/>
        <end position="92"/>
    </location>
</feature>
<dbReference type="RefSeq" id="WP_249712358.1">
    <property type="nucleotide sequence ID" value="NZ_JAMFMB010000030.1"/>
</dbReference>
<keyword evidence="8 10" id="KW-1133">Transmembrane helix</keyword>
<dbReference type="Gene3D" id="1.20.1720.10">
    <property type="entry name" value="Multidrug resistance protein D"/>
    <property type="match status" value="1"/>
</dbReference>
<dbReference type="InterPro" id="IPR001958">
    <property type="entry name" value="Tet-R_TetA/multi-R_MdtG-like"/>
</dbReference>
<reference evidence="12" key="1">
    <citation type="submission" date="2022-05" db="EMBL/GenBank/DDBJ databases">
        <authorList>
            <person name="Park J.-S."/>
        </authorList>
    </citation>
    <scope>NUCLEOTIDE SEQUENCE</scope>
    <source>
        <strain evidence="12">2012CJ41-6</strain>
    </source>
</reference>
<dbReference type="InterPro" id="IPR036259">
    <property type="entry name" value="MFS_trans_sf"/>
</dbReference>
<keyword evidence="5 10" id="KW-0813">Transport</keyword>
<comment type="function">
    <text evidence="1">Resistance to tetracycline by an active tetracycline efflux. This is an energy-dependent process that decreases the accumulation of the antibiotic in whole cells. This protein functions as a metal-tetracycline/H(+) antiporter.</text>
</comment>
<comment type="similarity">
    <text evidence="3 10">Belongs to the major facilitator superfamily. Bcr/CmlA family.</text>
</comment>
<dbReference type="InterPro" id="IPR011701">
    <property type="entry name" value="MFS"/>
</dbReference>
<evidence type="ECO:0000256" key="1">
    <source>
        <dbReference type="ARBA" id="ARBA00003279"/>
    </source>
</evidence>
<feature type="transmembrane region" description="Helical" evidence="10">
    <location>
        <begin position="273"/>
        <end position="296"/>
    </location>
</feature>
<dbReference type="Proteomes" id="UP001203880">
    <property type="component" value="Unassembled WGS sequence"/>
</dbReference>
<feature type="transmembrane region" description="Helical" evidence="10">
    <location>
        <begin position="12"/>
        <end position="31"/>
    </location>
</feature>
<evidence type="ECO:0000256" key="4">
    <source>
        <dbReference type="ARBA" id="ARBA00007520"/>
    </source>
</evidence>
<comment type="caution">
    <text evidence="10">Lacks conserved residue(s) required for the propagation of feature annotation.</text>
</comment>
<dbReference type="NCBIfam" id="TIGR00710">
    <property type="entry name" value="efflux_Bcr_CflA"/>
    <property type="match status" value="1"/>
</dbReference>
<evidence type="ECO:0000313" key="12">
    <source>
        <dbReference type="EMBL" id="MCL6285503.1"/>
    </source>
</evidence>
<name>A0ABT0Q6J7_9RHOB</name>
<comment type="caution">
    <text evidence="12">The sequence shown here is derived from an EMBL/GenBank/DDBJ whole genome shotgun (WGS) entry which is preliminary data.</text>
</comment>
<sequence length="400" mass="41478">MAETRTPPHLITLVLATAIGVLSVNMFLPSLPNMSVAFGVDYGVINLSVAGYLLVTAVMQLGVGPLSDRFGRRPAMLGAMGIFALASVGCALAESIEVFLACRMVQGTVVAGQVVARAAIRDMYPPNEAASKLGYVTMAMALAPMLGPMLGGVLEMGFGWRASFWLYSGMGFGILLLLWLDFGETNTTQPATFAAQIRQYPELFASRRFWGYSLCAAFSIGGFYAFITGAPLVAAAWFDLSPALLGLGIGIITAGFVVGNFVTGLIAKRTKLIWMIIAGRVVATAGPLLGLILFLAGQGTVWVFFGAAVFVGFGNGLTVANATVGLMSVRPALAGSASGLSGALVVVLGAVLTSATGIMVTPETAPFAVLGMMLGSSALGLLSALYVLRVDLRDPLPDAT</sequence>
<evidence type="ECO:0000256" key="6">
    <source>
        <dbReference type="ARBA" id="ARBA00022475"/>
    </source>
</evidence>
<accession>A0ABT0Q6J7</accession>
<keyword evidence="9 10" id="KW-0472">Membrane</keyword>
<comment type="subcellular location">
    <subcellularLocation>
        <location evidence="10">Cell inner membrane</location>
        <topology evidence="10">Multi-pass membrane protein</topology>
    </subcellularLocation>
    <subcellularLocation>
        <location evidence="2">Cell membrane</location>
        <topology evidence="2">Multi-pass membrane protein</topology>
    </subcellularLocation>
</comment>
<feature type="transmembrane region" description="Helical" evidence="10">
    <location>
        <begin position="162"/>
        <end position="180"/>
    </location>
</feature>
<dbReference type="PANTHER" id="PTHR23501">
    <property type="entry name" value="MAJOR FACILITATOR SUPERFAMILY"/>
    <property type="match status" value="1"/>
</dbReference>
<dbReference type="InterPro" id="IPR004812">
    <property type="entry name" value="Efflux_drug-R_Bcr/CmlA"/>
</dbReference>
<feature type="transmembrane region" description="Helical" evidence="10">
    <location>
        <begin position="209"/>
        <end position="238"/>
    </location>
</feature>
<dbReference type="PROSITE" id="PS50850">
    <property type="entry name" value="MFS"/>
    <property type="match status" value="1"/>
</dbReference>
<evidence type="ECO:0000256" key="8">
    <source>
        <dbReference type="ARBA" id="ARBA00022989"/>
    </source>
</evidence>
<feature type="transmembrane region" description="Helical" evidence="10">
    <location>
        <begin position="43"/>
        <end position="63"/>
    </location>
</feature>
<evidence type="ECO:0000256" key="5">
    <source>
        <dbReference type="ARBA" id="ARBA00022448"/>
    </source>
</evidence>
<comment type="similarity">
    <text evidence="4">Belongs to the major facilitator superfamily. TCR/Tet family.</text>
</comment>
<evidence type="ECO:0000256" key="3">
    <source>
        <dbReference type="ARBA" id="ARBA00006236"/>
    </source>
</evidence>
<gene>
    <name evidence="12" type="ORF">M3P21_18390</name>
</gene>
<feature type="transmembrane region" description="Helical" evidence="10">
    <location>
        <begin position="302"/>
        <end position="327"/>
    </location>
</feature>
<dbReference type="InterPro" id="IPR020846">
    <property type="entry name" value="MFS_dom"/>
</dbReference>
<evidence type="ECO:0000256" key="2">
    <source>
        <dbReference type="ARBA" id="ARBA00004651"/>
    </source>
</evidence>
<feature type="domain" description="Major facilitator superfamily (MFS) profile" evidence="11">
    <location>
        <begin position="9"/>
        <end position="395"/>
    </location>
</feature>
<keyword evidence="10" id="KW-0997">Cell inner membrane</keyword>
<evidence type="ECO:0000256" key="9">
    <source>
        <dbReference type="ARBA" id="ARBA00023136"/>
    </source>
</evidence>
<keyword evidence="6" id="KW-1003">Cell membrane</keyword>
<feature type="transmembrane region" description="Helical" evidence="10">
    <location>
        <begin position="132"/>
        <end position="150"/>
    </location>
</feature>
<dbReference type="PANTHER" id="PTHR23501:SF169">
    <property type="entry name" value="SLR0616 PROTEIN"/>
    <property type="match status" value="1"/>
</dbReference>
<keyword evidence="7 10" id="KW-0812">Transmembrane</keyword>
<dbReference type="PROSITE" id="PS00216">
    <property type="entry name" value="SUGAR_TRANSPORT_1"/>
    <property type="match status" value="1"/>
</dbReference>
<dbReference type="EMBL" id="JAMFMB010000030">
    <property type="protein sequence ID" value="MCL6285503.1"/>
    <property type="molecule type" value="Genomic_DNA"/>
</dbReference>
<feature type="transmembrane region" description="Helical" evidence="10">
    <location>
        <begin position="339"/>
        <end position="361"/>
    </location>
</feature>
<feature type="transmembrane region" description="Helical" evidence="10">
    <location>
        <begin position="244"/>
        <end position="266"/>
    </location>
</feature>
<evidence type="ECO:0000313" key="13">
    <source>
        <dbReference type="Proteomes" id="UP001203880"/>
    </source>
</evidence>
<protein>
    <recommendedName>
        <fullName evidence="10">Bcr/CflA family efflux transporter</fullName>
    </recommendedName>
</protein>
<evidence type="ECO:0000256" key="10">
    <source>
        <dbReference type="RuleBase" id="RU365088"/>
    </source>
</evidence>
<evidence type="ECO:0000259" key="11">
    <source>
        <dbReference type="PROSITE" id="PS50850"/>
    </source>
</evidence>
<proteinExistence type="inferred from homology"/>
<dbReference type="SUPFAM" id="SSF103473">
    <property type="entry name" value="MFS general substrate transporter"/>
    <property type="match status" value="1"/>
</dbReference>